<organism evidence="4 5">
    <name type="scientific">Pedobacter paludis</name>
    <dbReference type="NCBI Taxonomy" id="2203212"/>
    <lineage>
        <taxon>Bacteria</taxon>
        <taxon>Pseudomonadati</taxon>
        <taxon>Bacteroidota</taxon>
        <taxon>Sphingobacteriia</taxon>
        <taxon>Sphingobacteriales</taxon>
        <taxon>Sphingobacteriaceae</taxon>
        <taxon>Pedobacter</taxon>
    </lineage>
</organism>
<name>A0A317F072_9SPHI</name>
<evidence type="ECO:0000256" key="1">
    <source>
        <dbReference type="ARBA" id="ARBA00023125"/>
    </source>
</evidence>
<keyword evidence="5" id="KW-1185">Reference proteome</keyword>
<protein>
    <recommendedName>
        <fullName evidence="3">HTH tetR-type domain-containing protein</fullName>
    </recommendedName>
</protein>
<proteinExistence type="predicted"/>
<comment type="caution">
    <text evidence="4">The sequence shown here is derived from an EMBL/GenBank/DDBJ whole genome shotgun (WGS) entry which is preliminary data.</text>
</comment>
<evidence type="ECO:0000256" key="2">
    <source>
        <dbReference type="PROSITE-ProRule" id="PRU00335"/>
    </source>
</evidence>
<feature type="domain" description="HTH tetR-type" evidence="3">
    <location>
        <begin position="14"/>
        <end position="74"/>
    </location>
</feature>
<keyword evidence="1 2" id="KW-0238">DNA-binding</keyword>
<dbReference type="InterPro" id="IPR001647">
    <property type="entry name" value="HTH_TetR"/>
</dbReference>
<gene>
    <name evidence="4" type="ORF">DF947_06085</name>
</gene>
<dbReference type="SUPFAM" id="SSF46689">
    <property type="entry name" value="Homeodomain-like"/>
    <property type="match status" value="1"/>
</dbReference>
<evidence type="ECO:0000313" key="4">
    <source>
        <dbReference type="EMBL" id="PWS32640.1"/>
    </source>
</evidence>
<dbReference type="InterPro" id="IPR009057">
    <property type="entry name" value="Homeodomain-like_sf"/>
</dbReference>
<evidence type="ECO:0000313" key="5">
    <source>
        <dbReference type="Proteomes" id="UP000245391"/>
    </source>
</evidence>
<dbReference type="OrthoDB" id="836882at2"/>
<feature type="DNA-binding region" description="H-T-H motif" evidence="2">
    <location>
        <begin position="37"/>
        <end position="56"/>
    </location>
</feature>
<dbReference type="RefSeq" id="WP_109928812.1">
    <property type="nucleotide sequence ID" value="NZ_QGNY01000002.1"/>
</dbReference>
<dbReference type="Proteomes" id="UP000245391">
    <property type="component" value="Unassembled WGS sequence"/>
</dbReference>
<dbReference type="AlphaFoldDB" id="A0A317F072"/>
<dbReference type="GO" id="GO:0003677">
    <property type="term" value="F:DNA binding"/>
    <property type="evidence" value="ECO:0007669"/>
    <property type="project" value="UniProtKB-UniRule"/>
</dbReference>
<sequence>MKNRKNKFRRRNSGETRAAILDAVGEILRTEGYTGLSVTKVATVADVDPKNIYVYFGDFDNLLKEYIHSTDFWVPVFDKLERGEIPGVEELGEYIMDIYQSQFDYFSSNIEMQNFILWQISKPNQTLRDISEQRERKASLLLELADKHGKNKDISLRACFAIVLGGIYYTVCHAENNKSSVSGIDINIPEEREIFRDTIKKLLRLIWDAAG</sequence>
<reference evidence="5" key="1">
    <citation type="submission" date="2018-05" db="EMBL/GenBank/DDBJ databases">
        <title>Pedobacter paludis sp. nov., isolated from wetland soil.</title>
        <authorList>
            <person name="Zhang Y."/>
        </authorList>
    </citation>
    <scope>NUCLEOTIDE SEQUENCE [LARGE SCALE GENOMIC DNA]</scope>
    <source>
        <strain evidence="5">R-8</strain>
    </source>
</reference>
<dbReference type="PROSITE" id="PS50977">
    <property type="entry name" value="HTH_TETR_2"/>
    <property type="match status" value="1"/>
</dbReference>
<accession>A0A317F072</accession>
<dbReference type="EMBL" id="QGNY01000002">
    <property type="protein sequence ID" value="PWS32640.1"/>
    <property type="molecule type" value="Genomic_DNA"/>
</dbReference>
<dbReference type="Gene3D" id="1.10.357.10">
    <property type="entry name" value="Tetracycline Repressor, domain 2"/>
    <property type="match status" value="1"/>
</dbReference>
<evidence type="ECO:0000259" key="3">
    <source>
        <dbReference type="PROSITE" id="PS50977"/>
    </source>
</evidence>